<dbReference type="CDD" id="cd07557">
    <property type="entry name" value="trimeric_dUTPase"/>
    <property type="match status" value="1"/>
</dbReference>
<dbReference type="SUPFAM" id="SSF51283">
    <property type="entry name" value="dUTPase-like"/>
    <property type="match status" value="1"/>
</dbReference>
<dbReference type="Pfam" id="PF00692">
    <property type="entry name" value="dUTPase"/>
    <property type="match status" value="1"/>
</dbReference>
<dbReference type="GO" id="GO:0046081">
    <property type="term" value="P:dUTP catabolic process"/>
    <property type="evidence" value="ECO:0007669"/>
    <property type="project" value="InterPro"/>
</dbReference>
<keyword evidence="8" id="KW-1185">Reference proteome</keyword>
<dbReference type="InterPro" id="IPR029054">
    <property type="entry name" value="dUTPase-like"/>
</dbReference>
<dbReference type="InterPro" id="IPR036157">
    <property type="entry name" value="dUTPase-like_sf"/>
</dbReference>
<sequence length="147" mass="16246">MRKFEVVKAYLDKGINLPKRATKHSAGYDIECAERVEIKPGEIVKIPTGLKVSMPHDEALFVYPRSSLGIKKGLVTSNAVGVVDSDYYNNQDNEGHLMIPLLNFSKDVVVIEKGERVAQGIFHKFYLTDDDLASDNQRTGGFGSSGK</sequence>
<dbReference type="GO" id="GO:0004170">
    <property type="term" value="F:dUTP diphosphatase activity"/>
    <property type="evidence" value="ECO:0007669"/>
    <property type="project" value="UniProtKB-EC"/>
</dbReference>
<dbReference type="PANTHER" id="PTHR11241:SF0">
    <property type="entry name" value="DEOXYURIDINE 5'-TRIPHOSPHATE NUCLEOTIDOHYDROLASE"/>
    <property type="match status" value="1"/>
</dbReference>
<dbReference type="Proteomes" id="UP000290909">
    <property type="component" value="Chromosome"/>
</dbReference>
<dbReference type="InterPro" id="IPR033704">
    <property type="entry name" value="dUTPase_trimeric"/>
</dbReference>
<evidence type="ECO:0000259" key="6">
    <source>
        <dbReference type="Pfam" id="PF00692"/>
    </source>
</evidence>
<proteinExistence type="inferred from homology"/>
<dbReference type="NCBIfam" id="TIGR00576">
    <property type="entry name" value="dut"/>
    <property type="match status" value="1"/>
</dbReference>
<dbReference type="Gene3D" id="2.70.40.10">
    <property type="match status" value="1"/>
</dbReference>
<accession>A0A449BL62</accession>
<comment type="catalytic activity">
    <reaction evidence="5">
        <text>dUTP + H2O = dUMP + diphosphate + H(+)</text>
        <dbReference type="Rhea" id="RHEA:10248"/>
        <dbReference type="ChEBI" id="CHEBI:15377"/>
        <dbReference type="ChEBI" id="CHEBI:15378"/>
        <dbReference type="ChEBI" id="CHEBI:33019"/>
        <dbReference type="ChEBI" id="CHEBI:61555"/>
        <dbReference type="ChEBI" id="CHEBI:246422"/>
        <dbReference type="EC" id="3.6.1.23"/>
    </reaction>
</comment>
<evidence type="ECO:0000256" key="5">
    <source>
        <dbReference type="ARBA" id="ARBA00047686"/>
    </source>
</evidence>
<dbReference type="PANTHER" id="PTHR11241">
    <property type="entry name" value="DEOXYURIDINE 5'-TRIPHOSPHATE NUCLEOTIDOHYDROLASE"/>
    <property type="match status" value="1"/>
</dbReference>
<evidence type="ECO:0000313" key="7">
    <source>
        <dbReference type="EMBL" id="VEU83211.1"/>
    </source>
</evidence>
<dbReference type="GO" id="GO:0006226">
    <property type="term" value="P:dUMP biosynthetic process"/>
    <property type="evidence" value="ECO:0007669"/>
    <property type="project" value="InterPro"/>
</dbReference>
<comment type="similarity">
    <text evidence="1">Belongs to the dUTPase family.</text>
</comment>
<evidence type="ECO:0000256" key="2">
    <source>
        <dbReference type="ARBA" id="ARBA00012379"/>
    </source>
</evidence>
<evidence type="ECO:0000313" key="8">
    <source>
        <dbReference type="Proteomes" id="UP000290909"/>
    </source>
</evidence>
<name>A0A449BL62_9MOLU</name>
<evidence type="ECO:0000256" key="4">
    <source>
        <dbReference type="ARBA" id="ARBA00023080"/>
    </source>
</evidence>
<dbReference type="EMBL" id="LR215050">
    <property type="protein sequence ID" value="VEU83211.1"/>
    <property type="molecule type" value="Genomic_DNA"/>
</dbReference>
<evidence type="ECO:0000256" key="1">
    <source>
        <dbReference type="ARBA" id="ARBA00006581"/>
    </source>
</evidence>
<dbReference type="KEGG" id="ahk:NCTC10172_01271"/>
<dbReference type="NCBIfam" id="NF001862">
    <property type="entry name" value="PRK00601.1"/>
    <property type="match status" value="1"/>
</dbReference>
<gene>
    <name evidence="7" type="primary">dut</name>
    <name evidence="7" type="ORF">NCTC10172_01271</name>
</gene>
<keyword evidence="3 7" id="KW-0378">Hydrolase</keyword>
<evidence type="ECO:0000256" key="3">
    <source>
        <dbReference type="ARBA" id="ARBA00022801"/>
    </source>
</evidence>
<dbReference type="EC" id="3.6.1.23" evidence="2"/>
<dbReference type="STRING" id="1408416.GCA_000702765_01250"/>
<dbReference type="AlphaFoldDB" id="A0A449BL62"/>
<feature type="domain" description="dUTPase-like" evidence="6">
    <location>
        <begin position="15"/>
        <end position="146"/>
    </location>
</feature>
<organism evidence="7 8">
    <name type="scientific">Acholeplasma hippikon</name>
    <dbReference type="NCBI Taxonomy" id="264636"/>
    <lineage>
        <taxon>Bacteria</taxon>
        <taxon>Bacillati</taxon>
        <taxon>Mycoplasmatota</taxon>
        <taxon>Mollicutes</taxon>
        <taxon>Acholeplasmatales</taxon>
        <taxon>Acholeplasmataceae</taxon>
        <taxon>Acholeplasma</taxon>
    </lineage>
</organism>
<keyword evidence="4" id="KW-0546">Nucleotide metabolism</keyword>
<reference evidence="7 8" key="1">
    <citation type="submission" date="2019-01" db="EMBL/GenBank/DDBJ databases">
        <authorList>
            <consortium name="Pathogen Informatics"/>
        </authorList>
    </citation>
    <scope>NUCLEOTIDE SEQUENCE [LARGE SCALE GENOMIC DNA]</scope>
    <source>
        <strain evidence="7 8">NCTC10172</strain>
    </source>
</reference>
<protein>
    <recommendedName>
        <fullName evidence="2">dUTP diphosphatase</fullName>
        <ecNumber evidence="2">3.6.1.23</ecNumber>
    </recommendedName>
</protein>
<dbReference type="InterPro" id="IPR008181">
    <property type="entry name" value="dUTPase"/>
</dbReference>
<dbReference type="GO" id="GO:0000287">
    <property type="term" value="F:magnesium ion binding"/>
    <property type="evidence" value="ECO:0007669"/>
    <property type="project" value="InterPro"/>
</dbReference>